<dbReference type="EMBL" id="JARKIE010000067">
    <property type="protein sequence ID" value="KAJ7690085.1"/>
    <property type="molecule type" value="Genomic_DNA"/>
</dbReference>
<comment type="caution">
    <text evidence="2">The sequence shown here is derived from an EMBL/GenBank/DDBJ whole genome shotgun (WGS) entry which is preliminary data.</text>
</comment>
<accession>A0AAD7DFP0</accession>
<proteinExistence type="predicted"/>
<gene>
    <name evidence="2" type="ORF">B0H17DRAFT_1134571</name>
</gene>
<evidence type="ECO:0000313" key="2">
    <source>
        <dbReference type="EMBL" id="KAJ7690085.1"/>
    </source>
</evidence>
<feature type="region of interest" description="Disordered" evidence="1">
    <location>
        <begin position="27"/>
        <end position="75"/>
    </location>
</feature>
<protein>
    <submittedName>
        <fullName evidence="2">Uncharacterized protein</fullName>
    </submittedName>
</protein>
<reference evidence="2" key="1">
    <citation type="submission" date="2023-03" db="EMBL/GenBank/DDBJ databases">
        <title>Massive genome expansion in bonnet fungi (Mycena s.s.) driven by repeated elements and novel gene families across ecological guilds.</title>
        <authorList>
            <consortium name="Lawrence Berkeley National Laboratory"/>
            <person name="Harder C.B."/>
            <person name="Miyauchi S."/>
            <person name="Viragh M."/>
            <person name="Kuo A."/>
            <person name="Thoen E."/>
            <person name="Andreopoulos B."/>
            <person name="Lu D."/>
            <person name="Skrede I."/>
            <person name="Drula E."/>
            <person name="Henrissat B."/>
            <person name="Morin E."/>
            <person name="Kohler A."/>
            <person name="Barry K."/>
            <person name="LaButti K."/>
            <person name="Morin E."/>
            <person name="Salamov A."/>
            <person name="Lipzen A."/>
            <person name="Mereny Z."/>
            <person name="Hegedus B."/>
            <person name="Baldrian P."/>
            <person name="Stursova M."/>
            <person name="Weitz H."/>
            <person name="Taylor A."/>
            <person name="Grigoriev I.V."/>
            <person name="Nagy L.G."/>
            <person name="Martin F."/>
            <person name="Kauserud H."/>
        </authorList>
    </citation>
    <scope>NUCLEOTIDE SEQUENCE</scope>
    <source>
        <strain evidence="2">CBHHK067</strain>
    </source>
</reference>
<sequence>MNSVKIIFRMKSERSEIISIIQHCSEEGQGQWKDSRGEEKVGQGMRRRWTGGRDGDGEQRGGKEMEKRNELKDRERMGKSTWNAVDMEGAPTQRFERGPEPQSALHALHKLDVLCLHPSRFSSHCLTQPAWLSARQRWSIHTPHPNSLPSCMQDVQTQQMCDALSSAISTITQHPFLLSVLLRTAARSHATSVAACPALHPDANSEGAPHPHRQCPGPDTPGDHTFVHADMSMLPSTSLTFSGSWHAHQYTLHELDSLLVPHSPEFGVRICLTPCTTLLEYGDATEGVMGEMGSGESSGRELN</sequence>
<evidence type="ECO:0000313" key="3">
    <source>
        <dbReference type="Proteomes" id="UP001221757"/>
    </source>
</evidence>
<keyword evidence="3" id="KW-1185">Reference proteome</keyword>
<feature type="compositionally biased region" description="Basic and acidic residues" evidence="1">
    <location>
        <begin position="51"/>
        <end position="75"/>
    </location>
</feature>
<evidence type="ECO:0000256" key="1">
    <source>
        <dbReference type="SAM" id="MobiDB-lite"/>
    </source>
</evidence>
<dbReference type="AlphaFoldDB" id="A0AAD7DFP0"/>
<dbReference type="Proteomes" id="UP001221757">
    <property type="component" value="Unassembled WGS sequence"/>
</dbReference>
<name>A0AAD7DFP0_MYCRO</name>
<organism evidence="2 3">
    <name type="scientific">Mycena rosella</name>
    <name type="common">Pink bonnet</name>
    <name type="synonym">Agaricus rosellus</name>
    <dbReference type="NCBI Taxonomy" id="1033263"/>
    <lineage>
        <taxon>Eukaryota</taxon>
        <taxon>Fungi</taxon>
        <taxon>Dikarya</taxon>
        <taxon>Basidiomycota</taxon>
        <taxon>Agaricomycotina</taxon>
        <taxon>Agaricomycetes</taxon>
        <taxon>Agaricomycetidae</taxon>
        <taxon>Agaricales</taxon>
        <taxon>Marasmiineae</taxon>
        <taxon>Mycenaceae</taxon>
        <taxon>Mycena</taxon>
    </lineage>
</organism>